<organism evidence="2 3">
    <name type="scientific">Handroanthus impetiginosus</name>
    <dbReference type="NCBI Taxonomy" id="429701"/>
    <lineage>
        <taxon>Eukaryota</taxon>
        <taxon>Viridiplantae</taxon>
        <taxon>Streptophyta</taxon>
        <taxon>Embryophyta</taxon>
        <taxon>Tracheophyta</taxon>
        <taxon>Spermatophyta</taxon>
        <taxon>Magnoliopsida</taxon>
        <taxon>eudicotyledons</taxon>
        <taxon>Gunneridae</taxon>
        <taxon>Pentapetalae</taxon>
        <taxon>asterids</taxon>
        <taxon>lamiids</taxon>
        <taxon>Lamiales</taxon>
        <taxon>Bignoniaceae</taxon>
        <taxon>Crescentiina</taxon>
        <taxon>Tabebuia alliance</taxon>
        <taxon>Handroanthus</taxon>
    </lineage>
</organism>
<protein>
    <submittedName>
        <fullName evidence="2">Uncharacterized protein</fullName>
    </submittedName>
</protein>
<reference evidence="3" key="1">
    <citation type="journal article" date="2018" name="Gigascience">
        <title>Genome assembly of the Pink Ipe (Handroanthus impetiginosus, Bignoniaceae), a highly valued, ecologically keystone Neotropical timber forest tree.</title>
        <authorList>
            <person name="Silva-Junior O.B."/>
            <person name="Grattapaglia D."/>
            <person name="Novaes E."/>
            <person name="Collevatti R.G."/>
        </authorList>
    </citation>
    <scope>NUCLEOTIDE SEQUENCE [LARGE SCALE GENOMIC DNA]</scope>
    <source>
        <strain evidence="3">cv. UFG-1</strain>
    </source>
</reference>
<dbReference type="AlphaFoldDB" id="A0A2G9GQW0"/>
<feature type="compositionally biased region" description="Polar residues" evidence="1">
    <location>
        <begin position="30"/>
        <end position="44"/>
    </location>
</feature>
<evidence type="ECO:0000313" key="3">
    <source>
        <dbReference type="Proteomes" id="UP000231279"/>
    </source>
</evidence>
<keyword evidence="3" id="KW-1185">Reference proteome</keyword>
<gene>
    <name evidence="2" type="ORF">CDL12_19734</name>
</gene>
<evidence type="ECO:0000313" key="2">
    <source>
        <dbReference type="EMBL" id="PIN07687.1"/>
    </source>
</evidence>
<dbReference type="PANTHER" id="PTHR36746">
    <property type="entry name" value="BNAC04G51760D PROTEIN"/>
    <property type="match status" value="1"/>
</dbReference>
<dbReference type="Proteomes" id="UP000231279">
    <property type="component" value="Unassembled WGS sequence"/>
</dbReference>
<dbReference type="OrthoDB" id="1588050at2759"/>
<name>A0A2G9GQW0_9LAMI</name>
<comment type="caution">
    <text evidence="2">The sequence shown here is derived from an EMBL/GenBank/DDBJ whole genome shotgun (WGS) entry which is preliminary data.</text>
</comment>
<dbReference type="EMBL" id="NKXS01004024">
    <property type="protein sequence ID" value="PIN07687.1"/>
    <property type="molecule type" value="Genomic_DNA"/>
</dbReference>
<feature type="region of interest" description="Disordered" evidence="1">
    <location>
        <begin position="25"/>
        <end position="44"/>
    </location>
</feature>
<proteinExistence type="predicted"/>
<sequence length="162" mass="18291">MAQNQNKGKEACKKVSFNHFRTTFFGMSHKPSQPNSQIQTTKTTVDVDKREIQIFSGQNNVQNGAKSSKPSFKVSTAKAKSSKDDVGVQHEVKLERTKTNDKFSDYVKKVKDRMRKPSNVGVVRTPTKRDSFNDKVSNYINRAKIKIRTTTDVGDDKGVSFK</sequence>
<dbReference type="PANTHER" id="PTHR36746:SF3">
    <property type="entry name" value="DUF4005 DOMAIN-CONTAINING PROTEIN"/>
    <property type="match status" value="1"/>
</dbReference>
<evidence type="ECO:0000256" key="1">
    <source>
        <dbReference type="SAM" id="MobiDB-lite"/>
    </source>
</evidence>
<accession>A0A2G9GQW0</accession>